<name>A0A1I6APR4_9GAMM</name>
<dbReference type="Gene3D" id="1.10.443.10">
    <property type="entry name" value="Intergrase catalytic core"/>
    <property type="match status" value="1"/>
</dbReference>
<dbReference type="GO" id="GO:0015074">
    <property type="term" value="P:DNA integration"/>
    <property type="evidence" value="ECO:0007669"/>
    <property type="project" value="UniProtKB-KW"/>
</dbReference>
<dbReference type="SUPFAM" id="SSF56349">
    <property type="entry name" value="DNA breaking-rejoining enzymes"/>
    <property type="match status" value="1"/>
</dbReference>
<dbReference type="InterPro" id="IPR002104">
    <property type="entry name" value="Integrase_catalytic"/>
</dbReference>
<keyword evidence="1" id="KW-0229">DNA integration</keyword>
<accession>A0A1I6APR4</accession>
<dbReference type="AlphaFoldDB" id="A0A1I6APR4"/>
<dbReference type="RefSeq" id="WP_090537431.1">
    <property type="nucleotide sequence ID" value="NZ_FOYD01000002.1"/>
</dbReference>
<feature type="domain" description="Tyr recombinase" evidence="3">
    <location>
        <begin position="180"/>
        <end position="356"/>
    </location>
</feature>
<dbReference type="OrthoDB" id="9057547at2"/>
<sequence length="375" mass="43087">MGTITSRKKKDGSVSHTAQIRIMRNGVRVYQESQTFDRKPAAKAWMKKRETELAEPGALERAARAGATLRQMIDQYLEQFEKVRPLGKTKRATLRAIAESWLGDVMDADLTSQKLVEYAGWRASEEGGGVMPQTIGNDLSHLGAVMAVARPAWGYDVDPHAMADARRVLRRMGLHSKSRERDRRPELDELEKLLEHFQEMQQRRPSSINMLKVIGFALFSTRRQDEITRIRWADLDEEHRRVMVRDMKNPGQKIGNNVWCHLPDEAWAILQSMPRGCDEIFPYNSSSISAAWTRACKFLGIEDLRFHDLRHEGVSRLFEMGWDIPRVASVSGHRDWNSLRRYTHLKQNVDRYQGWDWVQVIVDAPVELGGRVKGG</sequence>
<dbReference type="PANTHER" id="PTHR30349:SF94">
    <property type="entry name" value="INTEGRASE_RECOMBINASE HI_1414-RELATED"/>
    <property type="match status" value="1"/>
</dbReference>
<dbReference type="GO" id="GO:0003677">
    <property type="term" value="F:DNA binding"/>
    <property type="evidence" value="ECO:0007669"/>
    <property type="project" value="InterPro"/>
</dbReference>
<dbReference type="InterPro" id="IPR011010">
    <property type="entry name" value="DNA_brk_join_enz"/>
</dbReference>
<evidence type="ECO:0000313" key="5">
    <source>
        <dbReference type="Proteomes" id="UP000242815"/>
    </source>
</evidence>
<keyword evidence="2" id="KW-0233">DNA recombination</keyword>
<evidence type="ECO:0000313" key="4">
    <source>
        <dbReference type="EMBL" id="SFQ70599.1"/>
    </source>
</evidence>
<dbReference type="EMBL" id="FOYD01000002">
    <property type="protein sequence ID" value="SFQ70599.1"/>
    <property type="molecule type" value="Genomic_DNA"/>
</dbReference>
<evidence type="ECO:0000256" key="2">
    <source>
        <dbReference type="ARBA" id="ARBA00023172"/>
    </source>
</evidence>
<reference evidence="4 5" key="1">
    <citation type="submission" date="2016-10" db="EMBL/GenBank/DDBJ databases">
        <authorList>
            <person name="de Groot N.N."/>
        </authorList>
    </citation>
    <scope>NUCLEOTIDE SEQUENCE [LARGE SCALE GENOMIC DNA]</scope>
    <source>
        <strain evidence="4 5">JCM 18415</strain>
    </source>
</reference>
<dbReference type="InterPro" id="IPR013762">
    <property type="entry name" value="Integrase-like_cat_sf"/>
</dbReference>
<organism evidence="4 5">
    <name type="scientific">Halopseudomonas formosensis</name>
    <dbReference type="NCBI Taxonomy" id="1002526"/>
    <lineage>
        <taxon>Bacteria</taxon>
        <taxon>Pseudomonadati</taxon>
        <taxon>Pseudomonadota</taxon>
        <taxon>Gammaproteobacteria</taxon>
        <taxon>Pseudomonadales</taxon>
        <taxon>Pseudomonadaceae</taxon>
        <taxon>Halopseudomonas</taxon>
    </lineage>
</organism>
<dbReference type="PANTHER" id="PTHR30349">
    <property type="entry name" value="PHAGE INTEGRASE-RELATED"/>
    <property type="match status" value="1"/>
</dbReference>
<gene>
    <name evidence="4" type="ORF">SAMN05216578_102292</name>
</gene>
<evidence type="ECO:0000256" key="1">
    <source>
        <dbReference type="ARBA" id="ARBA00022908"/>
    </source>
</evidence>
<proteinExistence type="predicted"/>
<evidence type="ECO:0000259" key="3">
    <source>
        <dbReference type="PROSITE" id="PS51898"/>
    </source>
</evidence>
<dbReference type="GO" id="GO:0006310">
    <property type="term" value="P:DNA recombination"/>
    <property type="evidence" value="ECO:0007669"/>
    <property type="project" value="UniProtKB-KW"/>
</dbReference>
<dbReference type="Pfam" id="PF00589">
    <property type="entry name" value="Phage_integrase"/>
    <property type="match status" value="1"/>
</dbReference>
<dbReference type="Proteomes" id="UP000242815">
    <property type="component" value="Unassembled WGS sequence"/>
</dbReference>
<dbReference type="InterPro" id="IPR050090">
    <property type="entry name" value="Tyrosine_recombinase_XerCD"/>
</dbReference>
<protein>
    <submittedName>
        <fullName evidence="4">Phage integrase family protein</fullName>
    </submittedName>
</protein>
<dbReference type="PROSITE" id="PS51898">
    <property type="entry name" value="TYR_RECOMBINASE"/>
    <property type="match status" value="1"/>
</dbReference>
<dbReference type="STRING" id="1002526.SAMN05216578_102292"/>
<dbReference type="CDD" id="cd00796">
    <property type="entry name" value="INT_Rci_Hp1_C"/>
    <property type="match status" value="1"/>
</dbReference>